<accession>A0A549SCG9</accession>
<feature type="compositionally biased region" description="Low complexity" evidence="1">
    <location>
        <begin position="194"/>
        <end position="210"/>
    </location>
</feature>
<dbReference type="EMBL" id="VJMF01000141">
    <property type="protein sequence ID" value="TRL21544.1"/>
    <property type="molecule type" value="Genomic_DNA"/>
</dbReference>
<feature type="region of interest" description="Disordered" evidence="1">
    <location>
        <begin position="181"/>
        <end position="210"/>
    </location>
</feature>
<reference evidence="2 3" key="1">
    <citation type="submission" date="2019-07" db="EMBL/GenBank/DDBJ databases">
        <title>Ln-dependent methylotrophs.</title>
        <authorList>
            <person name="Tani A."/>
        </authorList>
    </citation>
    <scope>NUCLEOTIDE SEQUENCE [LARGE SCALE GENOMIC DNA]</scope>
    <source>
        <strain evidence="2 3">SM89A</strain>
    </source>
</reference>
<feature type="region of interest" description="Disordered" evidence="1">
    <location>
        <begin position="58"/>
        <end position="82"/>
    </location>
</feature>
<feature type="non-terminal residue" evidence="2">
    <location>
        <position position="1"/>
    </location>
</feature>
<evidence type="ECO:0000256" key="1">
    <source>
        <dbReference type="SAM" id="MobiDB-lite"/>
    </source>
</evidence>
<protein>
    <submittedName>
        <fullName evidence="2">Uncharacterized protein</fullName>
    </submittedName>
</protein>
<proteinExistence type="predicted"/>
<dbReference type="InterPro" id="IPR049855">
    <property type="entry name" value="DotG/IcmE-like_C"/>
</dbReference>
<dbReference type="AlphaFoldDB" id="A0A549SCG9"/>
<gene>
    <name evidence="2" type="ORF">FM996_21615</name>
</gene>
<sequence>GPARIVTIAVVGVSMTALLIGVSSISHPALPESSVAKMPEVDPLPGGMHSNPAQDALLKRHAQSQADKALASGASYTPPLPAAAPLRLVDRRQPEEIAASEPSPEPAVVPIPEPAPIYVPPERPQEEAPRVEQIAASEPTNANTGANDEQFRQAVGDLFKQWEGRPPRTDLVLAPATDVRDDLAPGQGARVEQRATSARSAPPAQQQQRAAENVLVPAGRGVYAHTVLSVNSDTGGPIVLQADTGPLAGDRMIGTFSKNQAVGALFGDTERLIVRINSVEHHGQTINVQGLVIAPDSMETAVATSVDQHYIERFALPTAAAFVAGLGQAIALSNSTIGYTPFGGMIQSYGKLNFREQAGIAGGAAAAQIGQTLQQQTPKGATVFLAANAGVGVIFLSNVVAAPETASVDPASLNTK</sequence>
<evidence type="ECO:0000313" key="2">
    <source>
        <dbReference type="EMBL" id="TRL21544.1"/>
    </source>
</evidence>
<dbReference type="Proteomes" id="UP000316781">
    <property type="component" value="Unassembled WGS sequence"/>
</dbReference>
<evidence type="ECO:0000313" key="3">
    <source>
        <dbReference type="Proteomes" id="UP000316781"/>
    </source>
</evidence>
<dbReference type="CDD" id="cd16431">
    <property type="entry name" value="IcmE"/>
    <property type="match status" value="1"/>
</dbReference>
<name>A0A549SCG9_METSR</name>
<organism evidence="2 3">
    <name type="scientific">Methylosinus sporium</name>
    <dbReference type="NCBI Taxonomy" id="428"/>
    <lineage>
        <taxon>Bacteria</taxon>
        <taxon>Pseudomonadati</taxon>
        <taxon>Pseudomonadota</taxon>
        <taxon>Alphaproteobacteria</taxon>
        <taxon>Hyphomicrobiales</taxon>
        <taxon>Methylocystaceae</taxon>
        <taxon>Methylosinus</taxon>
    </lineage>
</organism>
<comment type="caution">
    <text evidence="2">The sequence shown here is derived from an EMBL/GenBank/DDBJ whole genome shotgun (WGS) entry which is preliminary data.</text>
</comment>
<dbReference type="RefSeq" id="WP_142864753.1">
    <property type="nucleotide sequence ID" value="NZ_VJMF01000141.1"/>
</dbReference>